<evidence type="ECO:0000256" key="1">
    <source>
        <dbReference type="SAM" id="MobiDB-lite"/>
    </source>
</evidence>
<dbReference type="EMBL" id="MCFL01000013">
    <property type="protein sequence ID" value="ORZ37329.1"/>
    <property type="molecule type" value="Genomic_DNA"/>
</dbReference>
<accession>A0A1Y2HS13</accession>
<reference evidence="2 3" key="1">
    <citation type="submission" date="2016-07" db="EMBL/GenBank/DDBJ databases">
        <title>Pervasive Adenine N6-methylation of Active Genes in Fungi.</title>
        <authorList>
            <consortium name="DOE Joint Genome Institute"/>
            <person name="Mondo S.J."/>
            <person name="Dannebaum R.O."/>
            <person name="Kuo R.C."/>
            <person name="Labutti K."/>
            <person name="Haridas S."/>
            <person name="Kuo A."/>
            <person name="Salamov A."/>
            <person name="Ahrendt S.R."/>
            <person name="Lipzen A."/>
            <person name="Sullivan W."/>
            <person name="Andreopoulos W.B."/>
            <person name="Clum A."/>
            <person name="Lindquist E."/>
            <person name="Daum C."/>
            <person name="Ramamoorthy G.K."/>
            <person name="Gryganskyi A."/>
            <person name="Culley D."/>
            <person name="Magnuson J.K."/>
            <person name="James T.Y."/>
            <person name="O'Malley M.A."/>
            <person name="Stajich J.E."/>
            <person name="Spatafora J.W."/>
            <person name="Visel A."/>
            <person name="Grigoriev I.V."/>
        </authorList>
    </citation>
    <scope>NUCLEOTIDE SEQUENCE [LARGE SCALE GENOMIC DNA]</scope>
    <source>
        <strain evidence="2 3">PL171</strain>
    </source>
</reference>
<gene>
    <name evidence="2" type="ORF">BCR44DRAFT_1430932</name>
</gene>
<evidence type="ECO:0000313" key="2">
    <source>
        <dbReference type="EMBL" id="ORZ37329.1"/>
    </source>
</evidence>
<keyword evidence="3" id="KW-1185">Reference proteome</keyword>
<proteinExistence type="predicted"/>
<sequence length="68" mass="7163">MSIDPNMKPAHTPTPTSSDLPCESSAPPKSIPWALSPPRRPTNGLANNRSEPCASIQAAPGATCRPRE</sequence>
<comment type="caution">
    <text evidence="2">The sequence shown here is derived from an EMBL/GenBank/DDBJ whole genome shotgun (WGS) entry which is preliminary data.</text>
</comment>
<dbReference type="Proteomes" id="UP000193411">
    <property type="component" value="Unassembled WGS sequence"/>
</dbReference>
<feature type="region of interest" description="Disordered" evidence="1">
    <location>
        <begin position="1"/>
        <end position="68"/>
    </location>
</feature>
<evidence type="ECO:0000313" key="3">
    <source>
        <dbReference type="Proteomes" id="UP000193411"/>
    </source>
</evidence>
<organism evidence="2 3">
    <name type="scientific">Catenaria anguillulae PL171</name>
    <dbReference type="NCBI Taxonomy" id="765915"/>
    <lineage>
        <taxon>Eukaryota</taxon>
        <taxon>Fungi</taxon>
        <taxon>Fungi incertae sedis</taxon>
        <taxon>Blastocladiomycota</taxon>
        <taxon>Blastocladiomycetes</taxon>
        <taxon>Blastocladiales</taxon>
        <taxon>Catenariaceae</taxon>
        <taxon>Catenaria</taxon>
    </lineage>
</organism>
<name>A0A1Y2HS13_9FUNG</name>
<protein>
    <submittedName>
        <fullName evidence="2">Uncharacterized protein</fullName>
    </submittedName>
</protein>
<dbReference type="AlphaFoldDB" id="A0A1Y2HS13"/>